<accession>A0A498J7P5</accession>
<protein>
    <submittedName>
        <fullName evidence="2">Uncharacterized protein</fullName>
    </submittedName>
</protein>
<evidence type="ECO:0000256" key="1">
    <source>
        <dbReference type="SAM" id="Phobius"/>
    </source>
</evidence>
<gene>
    <name evidence="2" type="ORF">DVH24_035461</name>
</gene>
<evidence type="ECO:0000313" key="2">
    <source>
        <dbReference type="EMBL" id="RXH90697.1"/>
    </source>
</evidence>
<dbReference type="AlphaFoldDB" id="A0A498J7P5"/>
<keyword evidence="3" id="KW-1185">Reference proteome</keyword>
<dbReference type="Proteomes" id="UP000290289">
    <property type="component" value="Chromosome 9"/>
</dbReference>
<name>A0A498J7P5_MALDO</name>
<dbReference type="EMBL" id="RDQH01000335">
    <property type="protein sequence ID" value="RXH90697.1"/>
    <property type="molecule type" value="Genomic_DNA"/>
</dbReference>
<sequence length="197" mass="22812">MPININLFTCFVSPTLFHPLSPNVSSFNTNAFAYIDGVVYWIVFDHSQQRSSILSFDFVGEVFQKIVLPDKMGKGIEFFHTSIGVFERLVSMFHYRQDGKDYYCDIWVLEMETWKMIRTIIFPERGWITWPLGFRATGGVHMVMLGGDFVLYGPEPRQLNPLGIKLHDGYNFFINFVPLYVASSLTYFGFLPELFSL</sequence>
<keyword evidence="1" id="KW-0472">Membrane</keyword>
<keyword evidence="1" id="KW-1133">Transmembrane helix</keyword>
<reference evidence="2 3" key="1">
    <citation type="submission" date="2018-10" db="EMBL/GenBank/DDBJ databases">
        <title>A high-quality apple genome assembly.</title>
        <authorList>
            <person name="Hu J."/>
        </authorList>
    </citation>
    <scope>NUCLEOTIDE SEQUENCE [LARGE SCALE GENOMIC DNA]</scope>
    <source>
        <strain evidence="3">cv. HFTH1</strain>
        <tissue evidence="2">Young leaf</tissue>
    </source>
</reference>
<comment type="caution">
    <text evidence="2">The sequence shown here is derived from an EMBL/GenBank/DDBJ whole genome shotgun (WGS) entry which is preliminary data.</text>
</comment>
<keyword evidence="1" id="KW-0812">Transmembrane</keyword>
<proteinExistence type="predicted"/>
<feature type="transmembrane region" description="Helical" evidence="1">
    <location>
        <begin position="172"/>
        <end position="191"/>
    </location>
</feature>
<evidence type="ECO:0000313" key="3">
    <source>
        <dbReference type="Proteomes" id="UP000290289"/>
    </source>
</evidence>
<organism evidence="2 3">
    <name type="scientific">Malus domestica</name>
    <name type="common">Apple</name>
    <name type="synonym">Pyrus malus</name>
    <dbReference type="NCBI Taxonomy" id="3750"/>
    <lineage>
        <taxon>Eukaryota</taxon>
        <taxon>Viridiplantae</taxon>
        <taxon>Streptophyta</taxon>
        <taxon>Embryophyta</taxon>
        <taxon>Tracheophyta</taxon>
        <taxon>Spermatophyta</taxon>
        <taxon>Magnoliopsida</taxon>
        <taxon>eudicotyledons</taxon>
        <taxon>Gunneridae</taxon>
        <taxon>Pentapetalae</taxon>
        <taxon>rosids</taxon>
        <taxon>fabids</taxon>
        <taxon>Rosales</taxon>
        <taxon>Rosaceae</taxon>
        <taxon>Amygdaloideae</taxon>
        <taxon>Maleae</taxon>
        <taxon>Malus</taxon>
    </lineage>
</organism>
<dbReference type="NCBIfam" id="TIGR01640">
    <property type="entry name" value="F_box_assoc_1"/>
    <property type="match status" value="1"/>
</dbReference>
<dbReference type="InterPro" id="IPR017451">
    <property type="entry name" value="F-box-assoc_interact_dom"/>
</dbReference>